<dbReference type="Gene3D" id="1.20.1280.50">
    <property type="match status" value="1"/>
</dbReference>
<feature type="transmembrane region" description="Helical" evidence="2">
    <location>
        <begin position="307"/>
        <end position="329"/>
    </location>
</feature>
<dbReference type="OrthoDB" id="2117972at2759"/>
<feature type="transmembrane region" description="Helical" evidence="2">
    <location>
        <begin position="406"/>
        <end position="429"/>
    </location>
</feature>
<dbReference type="InterPro" id="IPR001810">
    <property type="entry name" value="F-box_dom"/>
</dbReference>
<dbReference type="PANTHER" id="PTHR13568">
    <property type="entry name" value="FAM11A, B PROTEIN"/>
    <property type="match status" value="1"/>
</dbReference>
<accession>A0A2P6NUD3</accession>
<feature type="domain" description="F-box" evidence="3">
    <location>
        <begin position="163"/>
        <end position="209"/>
    </location>
</feature>
<dbReference type="EMBL" id="MDYQ01000019">
    <property type="protein sequence ID" value="PRP87583.1"/>
    <property type="molecule type" value="Genomic_DNA"/>
</dbReference>
<dbReference type="SUPFAM" id="SSF81383">
    <property type="entry name" value="F-box domain"/>
    <property type="match status" value="1"/>
</dbReference>
<evidence type="ECO:0000313" key="4">
    <source>
        <dbReference type="EMBL" id="PRP87583.1"/>
    </source>
</evidence>
<feature type="transmembrane region" description="Helical" evidence="2">
    <location>
        <begin position="517"/>
        <end position="541"/>
    </location>
</feature>
<feature type="transmembrane region" description="Helical" evidence="2">
    <location>
        <begin position="553"/>
        <end position="580"/>
    </location>
</feature>
<feature type="compositionally biased region" description="Basic and acidic residues" evidence="1">
    <location>
        <begin position="114"/>
        <end position="139"/>
    </location>
</feature>
<evidence type="ECO:0000256" key="1">
    <source>
        <dbReference type="SAM" id="MobiDB-lite"/>
    </source>
</evidence>
<dbReference type="PANTHER" id="PTHR13568:SF9">
    <property type="entry name" value="TRANSMEMBRANE PROTEIN 203"/>
    <property type="match status" value="1"/>
</dbReference>
<feature type="transmembrane region" description="Helical" evidence="2">
    <location>
        <begin position="280"/>
        <end position="301"/>
    </location>
</feature>
<dbReference type="InterPro" id="IPR019396">
    <property type="entry name" value="TM_Fragile-X-F-assoc"/>
</dbReference>
<keyword evidence="5" id="KW-1185">Reference proteome</keyword>
<name>A0A2P6NUD3_9EUKA</name>
<evidence type="ECO:0000259" key="3">
    <source>
        <dbReference type="PROSITE" id="PS50181"/>
    </source>
</evidence>
<feature type="transmembrane region" description="Helical" evidence="2">
    <location>
        <begin position="441"/>
        <end position="461"/>
    </location>
</feature>
<dbReference type="PROSITE" id="PS50181">
    <property type="entry name" value="FBOX"/>
    <property type="match status" value="1"/>
</dbReference>
<dbReference type="SMART" id="SM00256">
    <property type="entry name" value="FBOX"/>
    <property type="match status" value="1"/>
</dbReference>
<keyword evidence="2" id="KW-0472">Membrane</keyword>
<gene>
    <name evidence="4" type="ORF">PROFUN_04610</name>
</gene>
<feature type="transmembrane region" description="Helical" evidence="2">
    <location>
        <begin position="376"/>
        <end position="394"/>
    </location>
</feature>
<evidence type="ECO:0000256" key="2">
    <source>
        <dbReference type="SAM" id="Phobius"/>
    </source>
</evidence>
<dbReference type="InterPro" id="IPR036047">
    <property type="entry name" value="F-box-like_dom_sf"/>
</dbReference>
<organism evidence="4 5">
    <name type="scientific">Planoprotostelium fungivorum</name>
    <dbReference type="NCBI Taxonomy" id="1890364"/>
    <lineage>
        <taxon>Eukaryota</taxon>
        <taxon>Amoebozoa</taxon>
        <taxon>Evosea</taxon>
        <taxon>Variosea</taxon>
        <taxon>Cavosteliida</taxon>
        <taxon>Cavosteliaceae</taxon>
        <taxon>Planoprotostelium</taxon>
    </lineage>
</organism>
<dbReference type="Proteomes" id="UP000241769">
    <property type="component" value="Unassembled WGS sequence"/>
</dbReference>
<keyword evidence="2 4" id="KW-0812">Transmembrane</keyword>
<evidence type="ECO:0000313" key="5">
    <source>
        <dbReference type="Proteomes" id="UP000241769"/>
    </source>
</evidence>
<dbReference type="InParanoid" id="A0A2P6NUD3"/>
<dbReference type="AlphaFoldDB" id="A0A2P6NUD3"/>
<proteinExistence type="predicted"/>
<reference evidence="4 5" key="1">
    <citation type="journal article" date="2018" name="Genome Biol. Evol.">
        <title>Multiple Roots of Fruiting Body Formation in Amoebozoa.</title>
        <authorList>
            <person name="Hillmann F."/>
            <person name="Forbes G."/>
            <person name="Novohradska S."/>
            <person name="Ferling I."/>
            <person name="Riege K."/>
            <person name="Groth M."/>
            <person name="Westermann M."/>
            <person name="Marz M."/>
            <person name="Spaller T."/>
            <person name="Winckler T."/>
            <person name="Schaap P."/>
            <person name="Glockner G."/>
        </authorList>
    </citation>
    <scope>NUCLEOTIDE SEQUENCE [LARGE SCALE GENOMIC DNA]</scope>
    <source>
        <strain evidence="4 5">Jena</strain>
    </source>
</reference>
<protein>
    <submittedName>
        <fullName evidence="4">Transmembrane protein</fullName>
    </submittedName>
</protein>
<dbReference type="Pfam" id="PF12937">
    <property type="entry name" value="F-box-like"/>
    <property type="match status" value="1"/>
</dbReference>
<keyword evidence="2" id="KW-1133">Transmembrane helix</keyword>
<feature type="transmembrane region" description="Helical" evidence="2">
    <location>
        <begin position="481"/>
        <end position="505"/>
    </location>
</feature>
<feature type="region of interest" description="Disordered" evidence="1">
    <location>
        <begin position="101"/>
        <end position="149"/>
    </location>
</feature>
<comment type="caution">
    <text evidence="4">The sequence shown here is derived from an EMBL/GenBank/DDBJ whole genome shotgun (WGS) entry which is preliminary data.</text>
</comment>
<dbReference type="Pfam" id="PF10269">
    <property type="entry name" value="Tmemb_185A"/>
    <property type="match status" value="1"/>
</dbReference>
<sequence>MSFAAESQRETPGDFIDHDLDRLQRDMYCVFGRQGTISNADNTNMKVSIDTQLMSDDSSSTSTEEPPFVQIDMDIASEPIQHTTMEPTIYRHQNPPSLSFSSISLQLSGGRKSSKADSYRKQLEREMTRALQRKDRDEYDSSDAGQRMTTDDDRMSVVNYHSDSPLENLPDEVLIRIWSFLDPPSIGRTAQVSRRLRDISYDIPMWRDNTIHWMQNKTQGLSLDQLHRYSYSFFVRQFVSFRKGEKKKEEEVKREQKVLRDQRRRTRASRIMKAASYGRVWEWICAICVVLFTILLVLRLQDILQCAWSIVFIPLFFIMAQLLLAPTLYDAFRTYYDYNFDTELEPDEEQNRVCGPIFFYLAFPAPLQVDPKTSRCFIYPSVTLITLWIILLVLKLDGTTSLPHWAVFLPLIITTFLWSQLPLWVGGFSSILSDSRRIDRILGCSVILSLAVFLILLVLKLDGRMEETWYVVMSPLWVGKGIFMMTPIFFTVVKLWVYLCGCGLTCCRSTTRFFSHWGTLCVTFLGISTMVLVPLLVFEILMAQLLQGIAHPFAVVFIPIFVIEGFILCGCCVVNCAFLCSD</sequence>
<dbReference type="CDD" id="cd09917">
    <property type="entry name" value="F-box_SF"/>
    <property type="match status" value="1"/>
</dbReference>